<protein>
    <submittedName>
        <fullName evidence="2">Calvin cycle protein CP12, chloroplastic</fullName>
    </submittedName>
</protein>
<proteinExistence type="predicted"/>
<sequence length="116" mass="12724">MAFVNSVSVASRAPVFSPLKCSSFRGVQFRVASTPRPALLMNLDTIQTKIQEEIKKAEAATAQFGKSSKEAALAWDIVEELEAEASHMKAKKGTPDPLEEYCEDAPDADECRVYDN</sequence>
<evidence type="ECO:0000313" key="3">
    <source>
        <dbReference type="Proteomes" id="UP000247409"/>
    </source>
</evidence>
<gene>
    <name evidence="2" type="ORF">BWQ96_01205</name>
</gene>
<evidence type="ECO:0000313" key="2">
    <source>
        <dbReference type="EMBL" id="PXF49067.1"/>
    </source>
</evidence>
<dbReference type="EMBL" id="NBIV01000009">
    <property type="protein sequence ID" value="PXF49067.1"/>
    <property type="molecule type" value="Genomic_DNA"/>
</dbReference>
<dbReference type="STRING" id="448386.A0A2V3J4Z2"/>
<comment type="caution">
    <text evidence="2">The sequence shown here is derived from an EMBL/GenBank/DDBJ whole genome shotgun (WGS) entry which is preliminary data.</text>
</comment>
<dbReference type="GO" id="GO:0080153">
    <property type="term" value="P:negative regulation of reductive pentose-phosphate cycle"/>
    <property type="evidence" value="ECO:0007669"/>
    <property type="project" value="TreeGrafter"/>
</dbReference>
<dbReference type="Proteomes" id="UP000247409">
    <property type="component" value="Unassembled WGS sequence"/>
</dbReference>
<accession>A0A2V3J4Z2</accession>
<organism evidence="2 3">
    <name type="scientific">Gracilariopsis chorda</name>
    <dbReference type="NCBI Taxonomy" id="448386"/>
    <lineage>
        <taxon>Eukaryota</taxon>
        <taxon>Rhodophyta</taxon>
        <taxon>Florideophyceae</taxon>
        <taxon>Rhodymeniophycidae</taxon>
        <taxon>Gracilariales</taxon>
        <taxon>Gracilariaceae</taxon>
        <taxon>Gracilariopsis</taxon>
    </lineage>
</organism>
<dbReference type="OrthoDB" id="4362at2759"/>
<feature type="domain" description="CP12" evidence="1">
    <location>
        <begin position="46"/>
        <end position="116"/>
    </location>
</feature>
<dbReference type="PANTHER" id="PTHR33921:SF15">
    <property type="entry name" value="CALVIN CYCLE PROTEIN CP12-2, CHLOROPLASTIC"/>
    <property type="match status" value="1"/>
</dbReference>
<name>A0A2V3J4Z2_9FLOR</name>
<dbReference type="SMART" id="SM01093">
    <property type="entry name" value="CP12"/>
    <property type="match status" value="1"/>
</dbReference>
<keyword evidence="3" id="KW-1185">Reference proteome</keyword>
<dbReference type="AlphaFoldDB" id="A0A2V3J4Z2"/>
<reference evidence="2 3" key="1">
    <citation type="journal article" date="2018" name="Mol. Biol. Evol.">
        <title>Analysis of the draft genome of the red seaweed Gracilariopsis chorda provides insights into genome size evolution in Rhodophyta.</title>
        <authorList>
            <person name="Lee J."/>
            <person name="Yang E.C."/>
            <person name="Graf L."/>
            <person name="Yang J.H."/>
            <person name="Qiu H."/>
            <person name="Zel Zion U."/>
            <person name="Chan C.X."/>
            <person name="Stephens T.G."/>
            <person name="Weber A.P.M."/>
            <person name="Boo G.H."/>
            <person name="Boo S.M."/>
            <person name="Kim K.M."/>
            <person name="Shin Y."/>
            <person name="Jung M."/>
            <person name="Lee S.J."/>
            <person name="Yim H.S."/>
            <person name="Lee J.H."/>
            <person name="Bhattacharya D."/>
            <person name="Yoon H.S."/>
        </authorList>
    </citation>
    <scope>NUCLEOTIDE SEQUENCE [LARGE SCALE GENOMIC DNA]</scope>
    <source>
        <strain evidence="2 3">SKKU-2015</strain>
        <tissue evidence="2">Whole body</tissue>
    </source>
</reference>
<dbReference type="GO" id="GO:0009507">
    <property type="term" value="C:chloroplast"/>
    <property type="evidence" value="ECO:0007669"/>
    <property type="project" value="TreeGrafter"/>
</dbReference>
<evidence type="ECO:0000259" key="1">
    <source>
        <dbReference type="SMART" id="SM01093"/>
    </source>
</evidence>
<dbReference type="Pfam" id="PF02672">
    <property type="entry name" value="CP12"/>
    <property type="match status" value="1"/>
</dbReference>
<dbReference type="PANTHER" id="PTHR33921">
    <property type="entry name" value="CALVIN CYCLE PROTEIN CP12-2, CHLOROPLASTIC"/>
    <property type="match status" value="1"/>
</dbReference>
<dbReference type="InterPro" id="IPR039314">
    <property type="entry name" value="CP12-like"/>
</dbReference>
<dbReference type="InterPro" id="IPR003823">
    <property type="entry name" value="CP12_dom"/>
</dbReference>